<feature type="region of interest" description="Disordered" evidence="1">
    <location>
        <begin position="216"/>
        <end position="241"/>
    </location>
</feature>
<dbReference type="CDD" id="cd14279">
    <property type="entry name" value="CUE"/>
    <property type="match status" value="1"/>
</dbReference>
<organism evidence="3 4">
    <name type="scientific">Malassezia vespertilionis</name>
    <dbReference type="NCBI Taxonomy" id="2020962"/>
    <lineage>
        <taxon>Eukaryota</taxon>
        <taxon>Fungi</taxon>
        <taxon>Dikarya</taxon>
        <taxon>Basidiomycota</taxon>
        <taxon>Ustilaginomycotina</taxon>
        <taxon>Malasseziomycetes</taxon>
        <taxon>Malasseziales</taxon>
        <taxon>Malasseziaceae</taxon>
        <taxon>Malassezia</taxon>
    </lineage>
</organism>
<dbReference type="STRING" id="2020962.A0A2N1J702"/>
<feature type="compositionally biased region" description="Basic and acidic residues" evidence="1">
    <location>
        <begin position="322"/>
        <end position="360"/>
    </location>
</feature>
<dbReference type="Proteomes" id="UP000232875">
    <property type="component" value="Unassembled WGS sequence"/>
</dbReference>
<protein>
    <recommendedName>
        <fullName evidence="2">CUE domain-containing protein</fullName>
    </recommendedName>
</protein>
<dbReference type="GO" id="GO:0043130">
    <property type="term" value="F:ubiquitin binding"/>
    <property type="evidence" value="ECO:0007669"/>
    <property type="project" value="InterPro"/>
</dbReference>
<evidence type="ECO:0000259" key="2">
    <source>
        <dbReference type="PROSITE" id="PS51140"/>
    </source>
</evidence>
<dbReference type="PROSITE" id="PS51140">
    <property type="entry name" value="CUE"/>
    <property type="match status" value="1"/>
</dbReference>
<feature type="domain" description="CUE" evidence="2">
    <location>
        <begin position="34"/>
        <end position="78"/>
    </location>
</feature>
<feature type="region of interest" description="Disordered" evidence="1">
    <location>
        <begin position="113"/>
        <end position="153"/>
    </location>
</feature>
<evidence type="ECO:0000313" key="4">
    <source>
        <dbReference type="Proteomes" id="UP000232875"/>
    </source>
</evidence>
<dbReference type="SUPFAM" id="SSF46934">
    <property type="entry name" value="UBA-like"/>
    <property type="match status" value="1"/>
</dbReference>
<dbReference type="OrthoDB" id="9942608at2759"/>
<feature type="region of interest" description="Disordered" evidence="1">
    <location>
        <begin position="1"/>
        <end position="38"/>
    </location>
</feature>
<dbReference type="AlphaFoldDB" id="A0A2N1J702"/>
<dbReference type="InterPro" id="IPR009060">
    <property type="entry name" value="UBA-like_sf"/>
</dbReference>
<feature type="compositionally biased region" description="Polar residues" evidence="1">
    <location>
        <begin position="305"/>
        <end position="316"/>
    </location>
</feature>
<dbReference type="Pfam" id="PF02845">
    <property type="entry name" value="CUE"/>
    <property type="match status" value="1"/>
</dbReference>
<dbReference type="GO" id="GO:0006511">
    <property type="term" value="P:ubiquitin-dependent protein catabolic process"/>
    <property type="evidence" value="ECO:0007669"/>
    <property type="project" value="TreeGrafter"/>
</dbReference>
<evidence type="ECO:0000256" key="1">
    <source>
        <dbReference type="SAM" id="MobiDB-lite"/>
    </source>
</evidence>
<dbReference type="PANTHER" id="PTHR16461:SF5">
    <property type="entry name" value="TOLL-INTERACTING PROTEIN"/>
    <property type="match status" value="1"/>
</dbReference>
<feature type="region of interest" description="Disordered" evidence="1">
    <location>
        <begin position="271"/>
        <end position="402"/>
    </location>
</feature>
<reference evidence="3 4" key="1">
    <citation type="submission" date="2017-10" db="EMBL/GenBank/DDBJ databases">
        <title>A novel species of cold-tolerant Malassezia isolated from bats.</title>
        <authorList>
            <person name="Lorch J.M."/>
            <person name="Palmer J.M."/>
            <person name="Vanderwolf K.J."/>
            <person name="Schmidt K.Z."/>
            <person name="Verant M.L."/>
            <person name="Weller T.J."/>
            <person name="Blehert D.S."/>
        </authorList>
    </citation>
    <scope>NUCLEOTIDE SEQUENCE [LARGE SCALE GENOMIC DNA]</scope>
    <source>
        <strain evidence="3 4">NWHC:44797-103</strain>
    </source>
</reference>
<feature type="compositionally biased region" description="Low complexity" evidence="1">
    <location>
        <begin position="361"/>
        <end position="373"/>
    </location>
</feature>
<sequence>MSSAHPGVDLKELGDALGEENDTHARKAPEPTPRESSDVATIHSIFPSMDTRTIASVLEKYRGNMEAGAFVYALTLAIPVLLQKSDPDFKPSAADLAQQQDERLAKHLRVRQAEAEPPRAQTWDPSQLSYSPRLPRARRGAQGTAPPNHHANLETPEMYEYRTTTFHADDAPQINWHEEFARLKQTGMAKVGSTFSQLRQKAETAMRTLDEERGLRFKRGGPKPAEQAGGRHSIVNQKNQENWDTVQQTLRHVYDADPQPVHDAELEKMMRGEETSSLGSGDAVKRSKARQTNTPLWGQRYATKPPSSTARNTVPFTGTDLKGWDDVGHIEPENMAPSEKKEPDADTKLPEKKPKAKSDAPSEATSSSATDDPSAPPLEHAPASDTNKAGSEYVNNPFDDDD</sequence>
<dbReference type="PANTHER" id="PTHR16461">
    <property type="entry name" value="TOLL-INTERACTING PROTEIN"/>
    <property type="match status" value="1"/>
</dbReference>
<dbReference type="GO" id="GO:0005737">
    <property type="term" value="C:cytoplasm"/>
    <property type="evidence" value="ECO:0007669"/>
    <property type="project" value="TreeGrafter"/>
</dbReference>
<gene>
    <name evidence="3" type="ORF">MVES_003755</name>
</gene>
<keyword evidence="4" id="KW-1185">Reference proteome</keyword>
<name>A0A2N1J702_9BASI</name>
<evidence type="ECO:0000313" key="3">
    <source>
        <dbReference type="EMBL" id="PKI82345.1"/>
    </source>
</evidence>
<dbReference type="Gene3D" id="1.10.8.10">
    <property type="entry name" value="DNA helicase RuvA subunit, C-terminal domain"/>
    <property type="match status" value="1"/>
</dbReference>
<dbReference type="EMBL" id="KZ454996">
    <property type="protein sequence ID" value="PKI82345.1"/>
    <property type="molecule type" value="Genomic_DNA"/>
</dbReference>
<proteinExistence type="predicted"/>
<accession>A0A2N1J702</accession>
<dbReference type="InterPro" id="IPR003892">
    <property type="entry name" value="CUE"/>
</dbReference>
<dbReference type="GO" id="GO:0031624">
    <property type="term" value="F:ubiquitin conjugating enzyme binding"/>
    <property type="evidence" value="ECO:0007669"/>
    <property type="project" value="TreeGrafter"/>
</dbReference>
<feature type="compositionally biased region" description="Basic and acidic residues" evidence="1">
    <location>
        <begin position="21"/>
        <end position="37"/>
    </location>
</feature>